<gene>
    <name evidence="3" type="ORF">BLS_005313</name>
</gene>
<dbReference type="AlphaFoldDB" id="A0A8H3UFE9"/>
<dbReference type="InterPro" id="IPR010730">
    <property type="entry name" value="HET"/>
</dbReference>
<name>A0A8H3UFE9_VENIN</name>
<dbReference type="Pfam" id="PF06985">
    <property type="entry name" value="HET"/>
    <property type="match status" value="1"/>
</dbReference>
<evidence type="ECO:0000256" key="1">
    <source>
        <dbReference type="SAM" id="MobiDB-lite"/>
    </source>
</evidence>
<reference evidence="3 4" key="1">
    <citation type="submission" date="2019-11" db="EMBL/GenBank/DDBJ databases">
        <title>Venturia inaequalis Genome Resource.</title>
        <authorList>
            <person name="Lichtner F.J."/>
        </authorList>
    </citation>
    <scope>NUCLEOTIDE SEQUENCE [LARGE SCALE GENOMIC DNA]</scope>
    <source>
        <strain evidence="3">Bline_iso_100314</strain>
    </source>
</reference>
<feature type="region of interest" description="Disordered" evidence="1">
    <location>
        <begin position="280"/>
        <end position="302"/>
    </location>
</feature>
<accession>A0A8H3UFE9</accession>
<dbReference type="PANTHER" id="PTHR10622:SF10">
    <property type="entry name" value="HET DOMAIN-CONTAINING PROTEIN"/>
    <property type="match status" value="1"/>
</dbReference>
<sequence>MAVLMSRHAPVRASIARCMRLLNSTSLCFKEFLTATDRPAYAILSHTWGDEEITFEDVKRGESHYKKKQGYSKLEGCCRKAREDGYEWVWIDTCCIDKSNSVELSEAINSMYLWYKISSVCYVYLSDVPTIDSFSSSKWFTRGWTLQETIAPDYLEFYSKDWHALGTKRSLHRIISVITGIPEAVLGGGSHDSCSVAQKMSWASNRTTTKPEDMAYCLMGIFHVNMPMLYGEGGSGAFHRLQHGIMGTTEDHTLFTWRPRDDAPVNVGFLANSPRAFLPQLEPVHPTDSARESEPPSSTSRGLRIQLPLLPELDKPSTMEIDSMHRAVLNVKHTLTGKRAYVRLAKDRGKANYRRVDDNIGFVHLEDHETVPLSTIYVNHMSADLREDVSSQIAMASQLVISVNSNTVKLVDCLVYDYGRLAVREHGIKIPLPQHLGEGKWSLAISVGPDDDPQPSLVAGTSIVLLFSAPDNQGQASGHFTVIVGFDKAYLPWCITCTDPMIEHSSTGRTLTKHSKLKAEDLTGTSLVTKGYVDRLETGLASGHDLLAVVRRRLPLAGDPTISKSEAMRESGRQFYIYTLNLTVKERSDWEPDSP</sequence>
<evidence type="ECO:0000313" key="3">
    <source>
        <dbReference type="EMBL" id="KAE9969571.1"/>
    </source>
</evidence>
<evidence type="ECO:0000259" key="2">
    <source>
        <dbReference type="Pfam" id="PF06985"/>
    </source>
</evidence>
<feature type="domain" description="Heterokaryon incompatibility" evidence="2">
    <location>
        <begin position="41"/>
        <end position="127"/>
    </location>
</feature>
<organism evidence="3 4">
    <name type="scientific">Venturia inaequalis</name>
    <name type="common">Apple scab fungus</name>
    <dbReference type="NCBI Taxonomy" id="5025"/>
    <lineage>
        <taxon>Eukaryota</taxon>
        <taxon>Fungi</taxon>
        <taxon>Dikarya</taxon>
        <taxon>Ascomycota</taxon>
        <taxon>Pezizomycotina</taxon>
        <taxon>Dothideomycetes</taxon>
        <taxon>Pleosporomycetidae</taxon>
        <taxon>Venturiales</taxon>
        <taxon>Venturiaceae</taxon>
        <taxon>Venturia</taxon>
    </lineage>
</organism>
<dbReference type="EMBL" id="WNWQ01000363">
    <property type="protein sequence ID" value="KAE9969571.1"/>
    <property type="molecule type" value="Genomic_DNA"/>
</dbReference>
<dbReference type="PANTHER" id="PTHR10622">
    <property type="entry name" value="HET DOMAIN-CONTAINING PROTEIN"/>
    <property type="match status" value="1"/>
</dbReference>
<proteinExistence type="predicted"/>
<evidence type="ECO:0000313" key="4">
    <source>
        <dbReference type="Proteomes" id="UP000433883"/>
    </source>
</evidence>
<dbReference type="Proteomes" id="UP000433883">
    <property type="component" value="Unassembled WGS sequence"/>
</dbReference>
<comment type="caution">
    <text evidence="3">The sequence shown here is derived from an EMBL/GenBank/DDBJ whole genome shotgun (WGS) entry which is preliminary data.</text>
</comment>
<protein>
    <recommendedName>
        <fullName evidence="2">Heterokaryon incompatibility domain-containing protein</fullName>
    </recommendedName>
</protein>